<protein>
    <submittedName>
        <fullName evidence="1">Uncharacterized protein</fullName>
    </submittedName>
</protein>
<proteinExistence type="predicted"/>
<gene>
    <name evidence="1" type="ORF">K7C98_39300</name>
</gene>
<evidence type="ECO:0000313" key="1">
    <source>
        <dbReference type="EMBL" id="MBZ5715319.1"/>
    </source>
</evidence>
<dbReference type="RefSeq" id="WP_224197060.1">
    <property type="nucleotide sequence ID" value="NZ_JAIRAU010000056.1"/>
</dbReference>
<reference evidence="1" key="1">
    <citation type="submission" date="2021-08" db="EMBL/GenBank/DDBJ databases">
        <authorList>
            <person name="Stevens D.C."/>
        </authorList>
    </citation>
    <scope>NUCLEOTIDE SEQUENCE</scope>
    <source>
        <strain evidence="1">DSM 53165</strain>
    </source>
</reference>
<comment type="caution">
    <text evidence="1">The sequence shown here is derived from an EMBL/GenBank/DDBJ whole genome shotgun (WGS) entry which is preliminary data.</text>
</comment>
<sequence>MVEQIIVTFYGDMAAGGPELMDAELEQIPRLVARHVKRLYEGRTHRSSSAACSRAPA</sequence>
<organism evidence="1 2">
    <name type="scientific">Nannocystis pusilla</name>
    <dbReference type="NCBI Taxonomy" id="889268"/>
    <lineage>
        <taxon>Bacteria</taxon>
        <taxon>Pseudomonadati</taxon>
        <taxon>Myxococcota</taxon>
        <taxon>Polyangia</taxon>
        <taxon>Nannocystales</taxon>
        <taxon>Nannocystaceae</taxon>
        <taxon>Nannocystis</taxon>
    </lineage>
</organism>
<keyword evidence="2" id="KW-1185">Reference proteome</keyword>
<dbReference type="EMBL" id="JAIRAU010000056">
    <property type="protein sequence ID" value="MBZ5715319.1"/>
    <property type="molecule type" value="Genomic_DNA"/>
</dbReference>
<accession>A0ABS7U435</accession>
<dbReference type="Proteomes" id="UP001139031">
    <property type="component" value="Unassembled WGS sequence"/>
</dbReference>
<evidence type="ECO:0000313" key="2">
    <source>
        <dbReference type="Proteomes" id="UP001139031"/>
    </source>
</evidence>
<name>A0ABS7U435_9BACT</name>